<protein>
    <submittedName>
        <fullName evidence="1">Uncharacterized protein</fullName>
    </submittedName>
</protein>
<evidence type="ECO:0000313" key="1">
    <source>
        <dbReference type="EMBL" id="ACR34373.1"/>
    </source>
</evidence>
<reference evidence="1" key="2">
    <citation type="submission" date="2012-06" db="EMBL/GenBank/DDBJ databases">
        <authorList>
            <person name="Yu Y."/>
            <person name="Currie J."/>
            <person name="Lomeli R."/>
            <person name="Angelova A."/>
            <person name="Collura K."/>
            <person name="Wissotski M."/>
            <person name="Campos D."/>
            <person name="Kudrna D."/>
            <person name="Golser W."/>
            <person name="Ashely E."/>
            <person name="Descour A."/>
            <person name="Fernandes J."/>
            <person name="Soderlund C."/>
            <person name="Walbot V."/>
        </authorList>
    </citation>
    <scope>NUCLEOTIDE SEQUENCE</scope>
    <source>
        <strain evidence="1">B73</strain>
    </source>
</reference>
<reference evidence="1" key="1">
    <citation type="journal article" date="2009" name="PLoS Genet.">
        <title>Sequencing, mapping, and analysis of 27,455 maize full-length cDNAs.</title>
        <authorList>
            <person name="Soderlund C."/>
            <person name="Descour A."/>
            <person name="Kudrna D."/>
            <person name="Bomhoff M."/>
            <person name="Boyd L."/>
            <person name="Currie J."/>
            <person name="Angelova A."/>
            <person name="Collura K."/>
            <person name="Wissotski M."/>
            <person name="Ashley E."/>
            <person name="Morrow D."/>
            <person name="Fernandes J."/>
            <person name="Walbot V."/>
            <person name="Yu Y."/>
        </authorList>
    </citation>
    <scope>NUCLEOTIDE SEQUENCE</scope>
    <source>
        <strain evidence="1">B73</strain>
    </source>
</reference>
<name>C4IZM3_MAIZE</name>
<dbReference type="EMBL" id="BT084020">
    <property type="protein sequence ID" value="ACR34373.1"/>
    <property type="molecule type" value="mRNA"/>
</dbReference>
<sequence>MPSDRKYLTLTSSLCAILQPKSCGSKAITFPMSSCFTPPFVSRNITTGRIFLYKL</sequence>
<accession>C4IZM3</accession>
<organism evidence="1">
    <name type="scientific">Zea mays</name>
    <name type="common">Maize</name>
    <dbReference type="NCBI Taxonomy" id="4577"/>
    <lineage>
        <taxon>Eukaryota</taxon>
        <taxon>Viridiplantae</taxon>
        <taxon>Streptophyta</taxon>
        <taxon>Embryophyta</taxon>
        <taxon>Tracheophyta</taxon>
        <taxon>Spermatophyta</taxon>
        <taxon>Magnoliopsida</taxon>
        <taxon>Liliopsida</taxon>
        <taxon>Poales</taxon>
        <taxon>Poaceae</taxon>
        <taxon>PACMAD clade</taxon>
        <taxon>Panicoideae</taxon>
        <taxon>Andropogonodae</taxon>
        <taxon>Andropogoneae</taxon>
        <taxon>Tripsacinae</taxon>
        <taxon>Zea</taxon>
    </lineage>
</organism>
<dbReference type="AlphaFoldDB" id="C4IZM3"/>
<proteinExistence type="evidence at transcript level"/>